<dbReference type="InterPro" id="IPR027268">
    <property type="entry name" value="Peptidase_M4/M1_CTD_sf"/>
</dbReference>
<dbReference type="InterPro" id="IPR042097">
    <property type="entry name" value="Aminopeptidase_N-like_N_sf"/>
</dbReference>
<keyword evidence="2" id="KW-0645">Protease</keyword>
<comment type="caution">
    <text evidence="11">The sequence shown here is derived from an EMBL/GenBank/DDBJ whole genome shotgun (WGS) entry which is preliminary data.</text>
</comment>
<feature type="binding site" evidence="7">
    <location>
        <position position="423"/>
    </location>
    <ligand>
        <name>Zn(2+)</name>
        <dbReference type="ChEBI" id="CHEBI:29105"/>
        <note>catalytic</note>
    </ligand>
</feature>
<dbReference type="PANTHER" id="PTHR45726:SF2">
    <property type="entry name" value="AMINOPEPTIDASE RNPEPL1"/>
    <property type="match status" value="1"/>
</dbReference>
<keyword evidence="5 7" id="KW-0862">Zinc</keyword>
<evidence type="ECO:0000256" key="8">
    <source>
        <dbReference type="SAM" id="MobiDB-lite"/>
    </source>
</evidence>
<feature type="compositionally biased region" description="Polar residues" evidence="8">
    <location>
        <begin position="1"/>
        <end position="10"/>
    </location>
</feature>
<feature type="binding site" evidence="7">
    <location>
        <position position="442"/>
    </location>
    <ligand>
        <name>Zn(2+)</name>
        <dbReference type="ChEBI" id="CHEBI:29105"/>
        <note>catalytic</note>
    </ligand>
</feature>
<organism evidence="11 12">
    <name type="scientific">Dissostichus eleginoides</name>
    <name type="common">Patagonian toothfish</name>
    <name type="synonym">Dissostichus amissus</name>
    <dbReference type="NCBI Taxonomy" id="100907"/>
    <lineage>
        <taxon>Eukaryota</taxon>
        <taxon>Metazoa</taxon>
        <taxon>Chordata</taxon>
        <taxon>Craniata</taxon>
        <taxon>Vertebrata</taxon>
        <taxon>Euteleostomi</taxon>
        <taxon>Actinopterygii</taxon>
        <taxon>Neopterygii</taxon>
        <taxon>Teleostei</taxon>
        <taxon>Neoteleostei</taxon>
        <taxon>Acanthomorphata</taxon>
        <taxon>Eupercaria</taxon>
        <taxon>Perciformes</taxon>
        <taxon>Notothenioidei</taxon>
        <taxon>Nototheniidae</taxon>
        <taxon>Dissostichus</taxon>
    </lineage>
</organism>
<evidence type="ECO:0000313" key="11">
    <source>
        <dbReference type="EMBL" id="KAK1899779.1"/>
    </source>
</evidence>
<evidence type="ECO:0000256" key="3">
    <source>
        <dbReference type="ARBA" id="ARBA00022723"/>
    </source>
</evidence>
<dbReference type="InterPro" id="IPR034015">
    <property type="entry name" value="M1_LTA4H"/>
</dbReference>
<keyword evidence="4" id="KW-0378">Hydrolase</keyword>
<sequence length="520" mass="53887">MADLQQTPTSLCCCRKSPPVSGSRASAGGPGPSAGGSGPSAGPSPSAGGPGPSAGGSGPSSGSGPGPSAGDPGPSAGGSGPSSGSGPGSGPSAGGPGPSSGSGPGSGPDSGSGSGPGPPQRRPLVDVASASNFSCFSLKHLHLDLRINFAVKELSGWLVLDLVPLQPGVQSLVLDCHPSLLIQTVDCKVPGLTGQTGLTSLTYRLDPFSDYGSSLNISLPNALKPGRLIQVTVRYSTTDGPAIWWLDSELTCGQTRPLVFTQGHSVCNRSFFPCFDTPAVKSTYTASVRVPEGITVLMSASRSSYSSLDRVFQFSMELPVPSYLVALVAGELQHVDVGPRSRVWAEPCLLPVAVQKLGGSVERWLAVAEQLFGPYLWGRCDIVFLPPSFPIVAMENPCLIFIIASILESSEFLVIDVVHEIAHGWFGNAVTNASWEEMWLSEGLATYAQRRITTQTHGEAFTCLETAVRLDALHRQLRLLGDNNPVEVGSQIGAGSQVSQVSQVSVSPVLRSSACLKCLR</sequence>
<evidence type="ECO:0000256" key="4">
    <source>
        <dbReference type="ARBA" id="ARBA00022801"/>
    </source>
</evidence>
<dbReference type="InterPro" id="IPR001930">
    <property type="entry name" value="Peptidase_M1"/>
</dbReference>
<dbReference type="InterPro" id="IPR045357">
    <property type="entry name" value="Aminopeptidase_N-like_N"/>
</dbReference>
<evidence type="ECO:0000256" key="6">
    <source>
        <dbReference type="ARBA" id="ARBA00023049"/>
    </source>
</evidence>
<evidence type="ECO:0000259" key="9">
    <source>
        <dbReference type="Pfam" id="PF01433"/>
    </source>
</evidence>
<comment type="cofactor">
    <cofactor evidence="7">
        <name>Zn(2+)</name>
        <dbReference type="ChEBI" id="CHEBI:29105"/>
    </cofactor>
    <text evidence="7">Binds 1 zinc ion per subunit.</text>
</comment>
<evidence type="ECO:0000256" key="7">
    <source>
        <dbReference type="PIRSR" id="PIRSR634015-3"/>
    </source>
</evidence>
<comment type="similarity">
    <text evidence="1">Belongs to the peptidase M1 family.</text>
</comment>
<dbReference type="AlphaFoldDB" id="A0AAD9FFF1"/>
<dbReference type="FunFam" id="3.30.2010.30:FF:000001">
    <property type="entry name" value="Leukotriene A(4) hydrolase"/>
    <property type="match status" value="1"/>
</dbReference>
<dbReference type="PANTHER" id="PTHR45726">
    <property type="entry name" value="LEUKOTRIENE A-4 HYDROLASE"/>
    <property type="match status" value="1"/>
</dbReference>
<accession>A0AAD9FFF1</accession>
<dbReference type="GO" id="GO:0008270">
    <property type="term" value="F:zinc ion binding"/>
    <property type="evidence" value="ECO:0007669"/>
    <property type="project" value="InterPro"/>
</dbReference>
<dbReference type="GO" id="GO:0006508">
    <property type="term" value="P:proteolysis"/>
    <property type="evidence" value="ECO:0007669"/>
    <property type="project" value="UniProtKB-KW"/>
</dbReference>
<dbReference type="Gene3D" id="2.60.40.1730">
    <property type="entry name" value="tricorn interacting facor f3 domain"/>
    <property type="match status" value="1"/>
</dbReference>
<dbReference type="Proteomes" id="UP001228049">
    <property type="component" value="Unassembled WGS sequence"/>
</dbReference>
<feature type="region of interest" description="Disordered" evidence="8">
    <location>
        <begin position="1"/>
        <end position="124"/>
    </location>
</feature>
<dbReference type="Gene3D" id="1.10.390.10">
    <property type="entry name" value="Neutral Protease Domain 2"/>
    <property type="match status" value="1"/>
</dbReference>
<feature type="domain" description="Peptidase M1 membrane alanine aminopeptidase" evidence="9">
    <location>
        <begin position="367"/>
        <end position="500"/>
    </location>
</feature>
<dbReference type="Pfam" id="PF17900">
    <property type="entry name" value="Peptidase_M1_N"/>
    <property type="match status" value="1"/>
</dbReference>
<dbReference type="SUPFAM" id="SSF55486">
    <property type="entry name" value="Metalloproteases ('zincins'), catalytic domain"/>
    <property type="match status" value="1"/>
</dbReference>
<feature type="binding site" evidence="7">
    <location>
        <position position="419"/>
    </location>
    <ligand>
        <name>Zn(2+)</name>
        <dbReference type="ChEBI" id="CHEBI:29105"/>
        <note>catalytic</note>
    </ligand>
</feature>
<evidence type="ECO:0000256" key="1">
    <source>
        <dbReference type="ARBA" id="ARBA00010136"/>
    </source>
</evidence>
<protein>
    <submittedName>
        <fullName evidence="11">Aminopeptidase RNPEPL1</fullName>
    </submittedName>
</protein>
<feature type="compositionally biased region" description="Low complexity" evidence="8">
    <location>
        <begin position="17"/>
        <end position="27"/>
    </location>
</feature>
<feature type="compositionally biased region" description="Gly residues" evidence="8">
    <location>
        <begin position="28"/>
        <end position="39"/>
    </location>
</feature>
<dbReference type="SUPFAM" id="SSF63737">
    <property type="entry name" value="Leukotriene A4 hydrolase N-terminal domain"/>
    <property type="match status" value="1"/>
</dbReference>
<gene>
    <name evidence="11" type="ORF">KUDE01_000568</name>
</gene>
<dbReference type="EMBL" id="JASDAP010000007">
    <property type="protein sequence ID" value="KAK1899779.1"/>
    <property type="molecule type" value="Genomic_DNA"/>
</dbReference>
<keyword evidence="6" id="KW-0482">Metalloprotease</keyword>
<evidence type="ECO:0000256" key="5">
    <source>
        <dbReference type="ARBA" id="ARBA00022833"/>
    </source>
</evidence>
<evidence type="ECO:0000259" key="10">
    <source>
        <dbReference type="Pfam" id="PF17900"/>
    </source>
</evidence>
<dbReference type="PRINTS" id="PR00756">
    <property type="entry name" value="ALADIPTASE"/>
</dbReference>
<feature type="domain" description="Aminopeptidase N-like N-terminal" evidence="10">
    <location>
        <begin position="140"/>
        <end position="324"/>
    </location>
</feature>
<feature type="compositionally biased region" description="Gly residues" evidence="8">
    <location>
        <begin position="48"/>
        <end position="67"/>
    </location>
</feature>
<reference evidence="11" key="1">
    <citation type="submission" date="2023-04" db="EMBL/GenBank/DDBJ databases">
        <title>Chromosome-level genome of Chaenocephalus aceratus.</title>
        <authorList>
            <person name="Park H."/>
        </authorList>
    </citation>
    <scope>NUCLEOTIDE SEQUENCE</scope>
    <source>
        <strain evidence="11">DE</strain>
        <tissue evidence="11">Muscle</tissue>
    </source>
</reference>
<proteinExistence type="inferred from homology"/>
<keyword evidence="12" id="KW-1185">Reference proteome</keyword>
<dbReference type="GO" id="GO:0070006">
    <property type="term" value="F:metalloaminopeptidase activity"/>
    <property type="evidence" value="ECO:0007669"/>
    <property type="project" value="TreeGrafter"/>
</dbReference>
<evidence type="ECO:0000256" key="2">
    <source>
        <dbReference type="ARBA" id="ARBA00022670"/>
    </source>
</evidence>
<evidence type="ECO:0000313" key="12">
    <source>
        <dbReference type="Proteomes" id="UP001228049"/>
    </source>
</evidence>
<dbReference type="Pfam" id="PF01433">
    <property type="entry name" value="Peptidase_M1"/>
    <property type="match status" value="1"/>
</dbReference>
<feature type="compositionally biased region" description="Gly residues" evidence="8">
    <location>
        <begin position="75"/>
        <end position="115"/>
    </location>
</feature>
<keyword evidence="3 7" id="KW-0479">Metal-binding</keyword>
<name>A0AAD9FFF1_DISEL</name>
<dbReference type="InterPro" id="IPR014782">
    <property type="entry name" value="Peptidase_M1_dom"/>
</dbReference>
<dbReference type="Gene3D" id="3.30.2010.30">
    <property type="match status" value="1"/>
</dbReference>
<keyword evidence="11" id="KW-0031">Aminopeptidase</keyword>